<keyword evidence="2" id="KW-1185">Reference proteome</keyword>
<evidence type="ECO:0000313" key="2">
    <source>
        <dbReference type="Proteomes" id="UP001165289"/>
    </source>
</evidence>
<dbReference type="InterPro" id="IPR012337">
    <property type="entry name" value="RNaseH-like_sf"/>
</dbReference>
<accession>A0AAV7JSR9</accession>
<dbReference type="Proteomes" id="UP001165289">
    <property type="component" value="Unassembled WGS sequence"/>
</dbReference>
<name>A0AAV7JSR9_9METZ</name>
<evidence type="ECO:0000313" key="1">
    <source>
        <dbReference type="EMBL" id="KAI6651788.1"/>
    </source>
</evidence>
<comment type="caution">
    <text evidence="1">The sequence shown here is derived from an EMBL/GenBank/DDBJ whole genome shotgun (WGS) entry which is preliminary data.</text>
</comment>
<dbReference type="PANTHER" id="PTHR45913:SF19">
    <property type="entry name" value="LOW QUALITY PROTEIN: ZINC FINGER BED DOMAIN-CONTAINING PROTEIN 5-LIKE"/>
    <property type="match status" value="1"/>
</dbReference>
<dbReference type="EMBL" id="JAKMXF010000302">
    <property type="protein sequence ID" value="KAI6651788.1"/>
    <property type="molecule type" value="Genomic_DNA"/>
</dbReference>
<protein>
    <submittedName>
        <fullName evidence="1">SCAN domain-containing protein 3-like</fullName>
    </submittedName>
</protein>
<organism evidence="1 2">
    <name type="scientific">Oopsacas minuta</name>
    <dbReference type="NCBI Taxonomy" id="111878"/>
    <lineage>
        <taxon>Eukaryota</taxon>
        <taxon>Metazoa</taxon>
        <taxon>Porifera</taxon>
        <taxon>Hexactinellida</taxon>
        <taxon>Hexasterophora</taxon>
        <taxon>Lyssacinosida</taxon>
        <taxon>Leucopsacidae</taxon>
        <taxon>Oopsacas</taxon>
    </lineage>
</organism>
<dbReference type="AlphaFoldDB" id="A0AAV7JSR9"/>
<reference evidence="1 2" key="1">
    <citation type="journal article" date="2023" name="BMC Biol.">
        <title>The compact genome of the sponge Oopsacas minuta (Hexactinellida) is lacking key metazoan core genes.</title>
        <authorList>
            <person name="Santini S."/>
            <person name="Schenkelaars Q."/>
            <person name="Jourda C."/>
            <person name="Duchesne M."/>
            <person name="Belahbib H."/>
            <person name="Rocher C."/>
            <person name="Selva M."/>
            <person name="Riesgo A."/>
            <person name="Vervoort M."/>
            <person name="Leys S.P."/>
            <person name="Kodjabachian L."/>
            <person name="Le Bivic A."/>
            <person name="Borchiellini C."/>
            <person name="Claverie J.M."/>
            <person name="Renard E."/>
        </authorList>
    </citation>
    <scope>NUCLEOTIDE SEQUENCE [LARGE SCALE GENOMIC DNA]</scope>
    <source>
        <strain evidence="1">SPO-2</strain>
    </source>
</reference>
<dbReference type="SUPFAM" id="SSF53098">
    <property type="entry name" value="Ribonuclease H-like"/>
    <property type="match status" value="1"/>
</dbReference>
<gene>
    <name evidence="1" type="ORF">LOD99_5035</name>
</gene>
<proteinExistence type="predicted"/>
<sequence>MLGAAAVNAIKSISFSDTTMARRIEEMACDVSLQVIEKIKQVKCFALQLDESTDISNQAQLLMYVRYYDEGINDQILACKSLLGKTTGEKIFEVLDGHIRAECEFKWEWCTSISSDGAASITGHTNGLIARLKSVNLNLKWQHCMIHKQALATKKMSPELHMVLDDAVKIVNYIKSRALNSRLFKIMCEEMGANHTQLLLHTEVRWLSRGRVLTRLFEMRHEVCTFLSDMKSD</sequence>
<dbReference type="PANTHER" id="PTHR45913">
    <property type="entry name" value="EPM2A-INTERACTING PROTEIN 1"/>
    <property type="match status" value="1"/>
</dbReference>